<reference evidence="4 5" key="1">
    <citation type="journal article" date="2020" name="J. Phycol.">
        <title>Comparative genome analysis reveals Cyanidiococcus gen. nov., a new extremophilic red algal genus sister to Cyanidioschyzon (Cyanidioschyzonaceae, Rhodophyta).</title>
        <authorList>
            <person name="Liu S.-L."/>
            <person name="Chiang Y.-R."/>
            <person name="Yoon H.S."/>
            <person name="Fu H.-Y."/>
        </authorList>
    </citation>
    <scope>NUCLEOTIDE SEQUENCE [LARGE SCALE GENOMIC DNA]</scope>
    <source>
        <strain evidence="4 5">THAL066</strain>
    </source>
</reference>
<evidence type="ECO:0000313" key="5">
    <source>
        <dbReference type="Proteomes" id="UP000530660"/>
    </source>
</evidence>
<name>A0A7J7IHJ3_9RHOD</name>
<keyword evidence="1" id="KW-0343">GTPase activation</keyword>
<dbReference type="GO" id="GO:0005634">
    <property type="term" value="C:nucleus"/>
    <property type="evidence" value="ECO:0007669"/>
    <property type="project" value="InterPro"/>
</dbReference>
<comment type="caution">
    <text evidence="4">The sequence shown here is derived from an EMBL/GenBank/DDBJ whole genome shotgun (WGS) entry which is preliminary data.</text>
</comment>
<dbReference type="SUPFAM" id="SSF111347">
    <property type="entry name" value="Rap/Ran-GAP"/>
    <property type="match status" value="1"/>
</dbReference>
<dbReference type="Proteomes" id="UP000530660">
    <property type="component" value="Unassembled WGS sequence"/>
</dbReference>
<organism evidence="4 5">
    <name type="scientific">Cyanidiococcus yangmingshanensis</name>
    <dbReference type="NCBI Taxonomy" id="2690220"/>
    <lineage>
        <taxon>Eukaryota</taxon>
        <taxon>Rhodophyta</taxon>
        <taxon>Bangiophyceae</taxon>
        <taxon>Cyanidiales</taxon>
        <taxon>Cyanidiaceae</taxon>
        <taxon>Cyanidiococcus</taxon>
    </lineage>
</organism>
<feature type="compositionally biased region" description="Basic and acidic residues" evidence="2">
    <location>
        <begin position="550"/>
        <end position="570"/>
    </location>
</feature>
<dbReference type="GO" id="GO:0005737">
    <property type="term" value="C:cytoplasm"/>
    <property type="evidence" value="ECO:0007669"/>
    <property type="project" value="TreeGrafter"/>
</dbReference>
<evidence type="ECO:0000256" key="2">
    <source>
        <dbReference type="SAM" id="MobiDB-lite"/>
    </source>
</evidence>
<evidence type="ECO:0000259" key="3">
    <source>
        <dbReference type="PROSITE" id="PS50085"/>
    </source>
</evidence>
<feature type="region of interest" description="Disordered" evidence="2">
    <location>
        <begin position="533"/>
        <end position="593"/>
    </location>
</feature>
<keyword evidence="5" id="KW-1185">Reference proteome</keyword>
<dbReference type="InterPro" id="IPR027107">
    <property type="entry name" value="Tuberin/Ral-act_asu"/>
</dbReference>
<proteinExistence type="predicted"/>
<dbReference type="Pfam" id="PF02145">
    <property type="entry name" value="Rap_GAP"/>
    <property type="match status" value="1"/>
</dbReference>
<sequence length="941" mass="103118">METKALLSMRNWKRTDSWDGAPPMSTPHAQAVTAEPLEPYLADGGRHGASAETRIADRPETKRMDCLQVPVATWVHRLLGLLLESASTTSATDSRTLVPLETVVSCLLHLSTDPGLGPVASLPSLNVYDQLCQWLGRSRSSAVNQAAMKPNMVVRHLAFEVLFTICLRQAAVAHEGKNRFGHLLEMVLAELGWQVDQAEHLLLHPPWIDLLLRIIVHGWCMFNETRREESMFSLTKTFLIALQTFAVNLVSGFLESVAAGDHGATSPTQCSENAAAILESVHGLALCFREFITDAEMDLLQTLSIRRSGSTATGCTVEMLASSDAAATESGAALFSSMVASREATYIETALSIVITMVPLWGHPSAHQHSEQPVHALGQSVRLRRLAMAAWCNWVTQAKDVAAVQPLVQLLENYCRRYSCEWFGMIAAEFTNCFCTRSHIDRGPGYLLDKSVQQAPSVITWAIIAKDALPLIVTAMLDGDRVILAIRRVTGSTCLEVLLRQPPWSWYPLRAAFSCVPSQWSLSAGWAEAQRSGARSSSHARAQTSLPREPAIKLERETLSPRTGTERDEASTFAETVEPANAASEDRSTTPKQFSDASEALANRLQGVVALLMHRHPLEEWRRLSQDMHVWQVLDRMPPEDIHRIGLLYVGAGQQGETEILANIAGDAPYNEFCASLGCFMNLTQDWMFAYTGGLDYSERRADGAFALYYRDAAAQVIFHTTTLMPSETIAGAADLIMTGAGAEPDTTTSTGRNDGRSGGLTRGRSTEIKSIIRKKRHVGNDHVKIFWCARREEARVAAAPGLLPGAFNSVHFTVTPAPAENVDGERLSGRLLYAQAHWHRSEIPRCGPLRASELYLLREARAAGFLVRLSAIHANILCGCWGTASRRGAATVTAGAPTTSALNPTAGSHAVFSLGIEQEPWLRRLHYIRQQIERLSGQAV</sequence>
<dbReference type="Gene3D" id="3.40.50.11210">
    <property type="entry name" value="Rap/Ran-GAP"/>
    <property type="match status" value="1"/>
</dbReference>
<dbReference type="PROSITE" id="PS50085">
    <property type="entry name" value="RAPGAP"/>
    <property type="match status" value="1"/>
</dbReference>
<feature type="domain" description="Rap-GAP" evidence="3">
    <location>
        <begin position="631"/>
        <end position="907"/>
    </location>
</feature>
<evidence type="ECO:0000313" key="4">
    <source>
        <dbReference type="EMBL" id="KAF6002575.1"/>
    </source>
</evidence>
<evidence type="ECO:0000256" key="1">
    <source>
        <dbReference type="ARBA" id="ARBA00022468"/>
    </source>
</evidence>
<dbReference type="OrthoDB" id="19311at2759"/>
<dbReference type="AlphaFoldDB" id="A0A7J7IHJ3"/>
<accession>A0A7J7IHJ3</accession>
<dbReference type="EMBL" id="VWRR01000010">
    <property type="protein sequence ID" value="KAF6002575.1"/>
    <property type="molecule type" value="Genomic_DNA"/>
</dbReference>
<dbReference type="GO" id="GO:0051056">
    <property type="term" value="P:regulation of small GTPase mediated signal transduction"/>
    <property type="evidence" value="ECO:0007669"/>
    <property type="project" value="InterPro"/>
</dbReference>
<feature type="compositionally biased region" description="Low complexity" evidence="2">
    <location>
        <begin position="533"/>
        <end position="542"/>
    </location>
</feature>
<dbReference type="PANTHER" id="PTHR10063">
    <property type="entry name" value="TUBERIN"/>
    <property type="match status" value="1"/>
</dbReference>
<protein>
    <submittedName>
        <fullName evidence="4">Tuberous sclerosis 2-like protein</fullName>
    </submittedName>
</protein>
<dbReference type="GO" id="GO:0005096">
    <property type="term" value="F:GTPase activator activity"/>
    <property type="evidence" value="ECO:0007669"/>
    <property type="project" value="UniProtKB-KW"/>
</dbReference>
<gene>
    <name evidence="4" type="primary">TSC2_2</name>
    <name evidence="4" type="ORF">F1559_004465</name>
</gene>
<dbReference type="InterPro" id="IPR035974">
    <property type="entry name" value="Rap/Ran-GAP_sf"/>
</dbReference>
<feature type="region of interest" description="Disordered" evidence="2">
    <location>
        <begin position="741"/>
        <end position="763"/>
    </location>
</feature>
<dbReference type="InterPro" id="IPR000331">
    <property type="entry name" value="Rap/Ran_GAP_dom"/>
</dbReference>
<dbReference type="PANTHER" id="PTHR10063:SF11">
    <property type="entry name" value="RHO GTPASE-ACTIVATING PROTEIN CG5521-RELATED"/>
    <property type="match status" value="1"/>
</dbReference>